<name>T1FNC3_HELRO</name>
<keyword evidence="3" id="KW-0677">Repeat</keyword>
<dbReference type="Proteomes" id="UP000015101">
    <property type="component" value="Unassembled WGS sequence"/>
</dbReference>
<dbReference type="CTD" id="20210320"/>
<dbReference type="PROSITE" id="PS50893">
    <property type="entry name" value="ABC_TRANSPORTER_2"/>
    <property type="match status" value="2"/>
</dbReference>
<evidence type="ECO:0000256" key="4">
    <source>
        <dbReference type="ARBA" id="ARBA00022741"/>
    </source>
</evidence>
<dbReference type="PROSITE" id="PS00211">
    <property type="entry name" value="ABC_TRANSPORTER_1"/>
    <property type="match status" value="2"/>
</dbReference>
<evidence type="ECO:0000259" key="10">
    <source>
        <dbReference type="PROSITE" id="PS50893"/>
    </source>
</evidence>
<evidence type="ECO:0000313" key="13">
    <source>
        <dbReference type="Proteomes" id="UP000015101"/>
    </source>
</evidence>
<evidence type="ECO:0000313" key="12">
    <source>
        <dbReference type="EnsemblMetazoa" id="HelroP185827"/>
    </source>
</evidence>
<protein>
    <recommendedName>
        <fullName evidence="8">ATP-binding cassette sub-family F member 3</fullName>
    </recommendedName>
</protein>
<evidence type="ECO:0000313" key="11">
    <source>
        <dbReference type="EMBL" id="ESN98429.1"/>
    </source>
</evidence>
<dbReference type="eggNOG" id="KOG0062">
    <property type="taxonomic scope" value="Eukaryota"/>
</dbReference>
<keyword evidence="13" id="KW-1185">Reference proteome</keyword>
<dbReference type="InterPro" id="IPR003593">
    <property type="entry name" value="AAA+_ATPase"/>
</dbReference>
<dbReference type="KEGG" id="hro:HELRODRAFT_185827"/>
<dbReference type="Pfam" id="PF12848">
    <property type="entry name" value="ABC_tran_Xtn"/>
    <property type="match status" value="1"/>
</dbReference>
<keyword evidence="5" id="KW-0067">ATP-binding</keyword>
<dbReference type="FunFam" id="3.40.50.300:FF:000104">
    <property type="entry name" value="ATP-binding cassette sub-family F member 3"/>
    <property type="match status" value="1"/>
</dbReference>
<organism evidence="12 13">
    <name type="scientific">Helobdella robusta</name>
    <name type="common">Californian leech</name>
    <dbReference type="NCBI Taxonomy" id="6412"/>
    <lineage>
        <taxon>Eukaryota</taxon>
        <taxon>Metazoa</taxon>
        <taxon>Spiralia</taxon>
        <taxon>Lophotrochozoa</taxon>
        <taxon>Annelida</taxon>
        <taxon>Clitellata</taxon>
        <taxon>Hirudinea</taxon>
        <taxon>Rhynchobdellida</taxon>
        <taxon>Glossiphoniidae</taxon>
        <taxon>Helobdella</taxon>
    </lineage>
</organism>
<reference evidence="11 13" key="2">
    <citation type="journal article" date="2013" name="Nature">
        <title>Insights into bilaterian evolution from three spiralian genomes.</title>
        <authorList>
            <person name="Simakov O."/>
            <person name="Marletaz F."/>
            <person name="Cho S.J."/>
            <person name="Edsinger-Gonzales E."/>
            <person name="Havlak P."/>
            <person name="Hellsten U."/>
            <person name="Kuo D.H."/>
            <person name="Larsson T."/>
            <person name="Lv J."/>
            <person name="Arendt D."/>
            <person name="Savage R."/>
            <person name="Osoegawa K."/>
            <person name="de Jong P."/>
            <person name="Grimwood J."/>
            <person name="Chapman J.A."/>
            <person name="Shapiro H."/>
            <person name="Aerts A."/>
            <person name="Otillar R.P."/>
            <person name="Terry A.Y."/>
            <person name="Boore J.L."/>
            <person name="Grigoriev I.V."/>
            <person name="Lindberg D.R."/>
            <person name="Seaver E.C."/>
            <person name="Weisblat D.A."/>
            <person name="Putnam N.H."/>
            <person name="Rokhsar D.S."/>
        </authorList>
    </citation>
    <scope>NUCLEOTIDE SEQUENCE</scope>
</reference>
<dbReference type="STRING" id="6412.T1FNC3"/>
<gene>
    <name evidence="12" type="primary">20210320</name>
    <name evidence="11" type="ORF">HELRODRAFT_185827</name>
</gene>
<dbReference type="EMBL" id="KB097144">
    <property type="protein sequence ID" value="ESN98429.1"/>
    <property type="molecule type" value="Genomic_DNA"/>
</dbReference>
<dbReference type="PANTHER" id="PTHR19211:SF117">
    <property type="entry name" value="ATP-BINDING CASSETTE SUB-FAMILY F MEMBER 3"/>
    <property type="match status" value="1"/>
</dbReference>
<dbReference type="GO" id="GO:0005524">
    <property type="term" value="F:ATP binding"/>
    <property type="evidence" value="ECO:0000318"/>
    <property type="project" value="GO_Central"/>
</dbReference>
<dbReference type="HOGENOM" id="CLU_000604_36_6_1"/>
<dbReference type="RefSeq" id="XP_009023391.1">
    <property type="nucleotide sequence ID" value="XM_009025143.1"/>
</dbReference>
<evidence type="ECO:0000256" key="3">
    <source>
        <dbReference type="ARBA" id="ARBA00022737"/>
    </source>
</evidence>
<dbReference type="Gene3D" id="3.40.50.300">
    <property type="entry name" value="P-loop containing nucleotide triphosphate hydrolases"/>
    <property type="match status" value="2"/>
</dbReference>
<evidence type="ECO:0000256" key="5">
    <source>
        <dbReference type="ARBA" id="ARBA00022840"/>
    </source>
</evidence>
<dbReference type="EnsemblMetazoa" id="HelroT185827">
    <property type="protein sequence ID" value="HelroP185827"/>
    <property type="gene ID" value="HelroG185827"/>
</dbReference>
<evidence type="ECO:0000256" key="2">
    <source>
        <dbReference type="ARBA" id="ARBA00022553"/>
    </source>
</evidence>
<accession>T1FNC3</accession>
<dbReference type="GeneID" id="20210320"/>
<dbReference type="PANTHER" id="PTHR19211">
    <property type="entry name" value="ATP-BINDING TRANSPORT PROTEIN-RELATED"/>
    <property type="match status" value="1"/>
</dbReference>
<keyword evidence="7" id="KW-0051">Antiviral defense</keyword>
<dbReference type="GO" id="GO:0016887">
    <property type="term" value="F:ATP hydrolysis activity"/>
    <property type="evidence" value="ECO:0007669"/>
    <property type="project" value="InterPro"/>
</dbReference>
<dbReference type="AlphaFoldDB" id="T1FNC3"/>
<dbReference type="OrthoDB" id="2110130at2759"/>
<feature type="region of interest" description="Disordered" evidence="9">
    <location>
        <begin position="131"/>
        <end position="175"/>
    </location>
</feature>
<evidence type="ECO:0000256" key="8">
    <source>
        <dbReference type="ARBA" id="ARBA00073919"/>
    </source>
</evidence>
<dbReference type="EMBL" id="AMQM01005873">
    <property type="status" value="NOT_ANNOTATED_CDS"/>
    <property type="molecule type" value="Genomic_DNA"/>
</dbReference>
<dbReference type="InterPro" id="IPR032781">
    <property type="entry name" value="ABC_tran_Xtn"/>
</dbReference>
<dbReference type="FunCoup" id="T1FNC3">
    <property type="interactions" value="1882"/>
</dbReference>
<dbReference type="SMART" id="SM00382">
    <property type="entry name" value="AAA"/>
    <property type="match status" value="2"/>
</dbReference>
<dbReference type="InterPro" id="IPR003439">
    <property type="entry name" value="ABC_transporter-like_ATP-bd"/>
</dbReference>
<dbReference type="Pfam" id="PF26051">
    <property type="entry name" value="PWI_ABCF3"/>
    <property type="match status" value="1"/>
</dbReference>
<keyword evidence="6" id="KW-0007">Acetylation</keyword>
<dbReference type="InterPro" id="IPR017871">
    <property type="entry name" value="ABC_transporter-like_CS"/>
</dbReference>
<dbReference type="FunFam" id="3.40.50.300:FF:000688">
    <property type="entry name" value="ATP-binding cassette sub-family F member 3"/>
    <property type="match status" value="1"/>
</dbReference>
<dbReference type="InterPro" id="IPR027417">
    <property type="entry name" value="P-loop_NTPase"/>
</dbReference>
<feature type="compositionally biased region" description="Basic and acidic residues" evidence="9">
    <location>
        <begin position="131"/>
        <end position="149"/>
    </location>
</feature>
<comment type="similarity">
    <text evidence="1">Belongs to the ABC transporter superfamily. ABCF family. EF3 subfamily.</text>
</comment>
<dbReference type="GO" id="GO:0051607">
    <property type="term" value="P:defense response to virus"/>
    <property type="evidence" value="ECO:0007669"/>
    <property type="project" value="UniProtKB-KW"/>
</dbReference>
<evidence type="ECO:0000256" key="9">
    <source>
        <dbReference type="SAM" id="MobiDB-lite"/>
    </source>
</evidence>
<dbReference type="InterPro" id="IPR050611">
    <property type="entry name" value="ABCF"/>
</dbReference>
<proteinExistence type="inferred from homology"/>
<dbReference type="CDD" id="cd03221">
    <property type="entry name" value="ABCF_EF-3"/>
    <property type="match status" value="2"/>
</dbReference>
<dbReference type="Pfam" id="PF00005">
    <property type="entry name" value="ABC_tran"/>
    <property type="match status" value="2"/>
</dbReference>
<feature type="domain" description="ABC transporter" evidence="10">
    <location>
        <begin position="182"/>
        <end position="430"/>
    </location>
</feature>
<reference evidence="12" key="3">
    <citation type="submission" date="2015-06" db="UniProtKB">
        <authorList>
            <consortium name="EnsemblMetazoa"/>
        </authorList>
    </citation>
    <scope>IDENTIFICATION</scope>
</reference>
<evidence type="ECO:0000256" key="1">
    <source>
        <dbReference type="ARBA" id="ARBA00011054"/>
    </source>
</evidence>
<sequence length="712" mass="79960">MSSNCEKLIYKFFPHIDEQCVSYILGVLSDSIDDFETADDVYDALGHFLVEVNVDGDGDSLLDFCSKLLKAAKGSENGSLSTSSSSRELRALDTPFQILPEGSADADDMNIWIEKKLNILKVDTKKLEKAESKLKDKQERRQQASDSKPKQNIVLDLPSASQQVNRKDTKADASGSTKTYDVKIENFDMAFGEKTLLSGADLSLSYGRRYGLVGRNGMGKTTLLRMLAGRQLRIPPHLTVLHVEQEVVGDDTPAIESVLSCDTKRQSLLEEERKLNALVQQSGTSCPSDISSRLTEVYAELERIEADKAPARAAIIMIGLGFKSDQQRKPTKEFSGGWRMRLSLAQALFSKLDCMITLEPTNMLDMKAVIWLEDYLQTWPSTILVVSHDRAFLNNVATDILYLNAQKIESYKGNYEDFCKTREERLKNQQREYEAQQTTREHLQVFIDRFRYNANRASQVQSRIKALEKLPLLVPVEKESEVMFRFPEVEKLHPPILQLDEVSFYYEKSKPIFKNVNLSPNMDSRICIVGENGAGKTTLLKVLLGELSPTSGIRHAHRNLRIGYFGQHHVDQMDLNISPVEVLANRFPGKPVEYYRTHLGSFGISGELALRPVVSLSGGQKSRVAFALMSLTSPNFFILDEPTNHLDMETIEALTKALAKFQGGVLLVSHDERLIRRTCDEVWICGSLGVTSLNGGLDEYKKLVVKEISEAL</sequence>
<dbReference type="OMA" id="CTHIADI"/>
<dbReference type="SUPFAM" id="SSF52540">
    <property type="entry name" value="P-loop containing nucleoside triphosphate hydrolases"/>
    <property type="match status" value="2"/>
</dbReference>
<reference evidence="13" key="1">
    <citation type="submission" date="2012-12" db="EMBL/GenBank/DDBJ databases">
        <authorList>
            <person name="Hellsten U."/>
            <person name="Grimwood J."/>
            <person name="Chapman J.A."/>
            <person name="Shapiro H."/>
            <person name="Aerts A."/>
            <person name="Otillar R.P."/>
            <person name="Terry A.Y."/>
            <person name="Boore J.L."/>
            <person name="Simakov O."/>
            <person name="Marletaz F."/>
            <person name="Cho S.-J."/>
            <person name="Edsinger-Gonzales E."/>
            <person name="Havlak P."/>
            <person name="Kuo D.-H."/>
            <person name="Larsson T."/>
            <person name="Lv J."/>
            <person name="Arendt D."/>
            <person name="Savage R."/>
            <person name="Osoegawa K."/>
            <person name="de Jong P."/>
            <person name="Lindberg D.R."/>
            <person name="Seaver E.C."/>
            <person name="Weisblat D.A."/>
            <person name="Putnam N.H."/>
            <person name="Grigoriev I.V."/>
            <person name="Rokhsar D.S."/>
        </authorList>
    </citation>
    <scope>NUCLEOTIDE SEQUENCE</scope>
</reference>
<dbReference type="InParanoid" id="T1FNC3"/>
<dbReference type="EMBL" id="AMQM01005872">
    <property type="status" value="NOT_ANNOTATED_CDS"/>
    <property type="molecule type" value="Genomic_DNA"/>
</dbReference>
<evidence type="ECO:0000256" key="7">
    <source>
        <dbReference type="ARBA" id="ARBA00023118"/>
    </source>
</evidence>
<feature type="domain" description="ABC transporter" evidence="10">
    <location>
        <begin position="497"/>
        <end position="712"/>
    </location>
</feature>
<keyword evidence="4" id="KW-0547">Nucleotide-binding</keyword>
<keyword evidence="2" id="KW-0597">Phosphoprotein</keyword>
<dbReference type="InterPro" id="IPR058770">
    <property type="entry name" value="PWI_ABCF3"/>
</dbReference>
<evidence type="ECO:0000256" key="6">
    <source>
        <dbReference type="ARBA" id="ARBA00022990"/>
    </source>
</evidence>